<comment type="caution">
    <text evidence="6">The sequence shown here is derived from an EMBL/GenBank/DDBJ whole genome shotgun (WGS) entry which is preliminary data.</text>
</comment>
<accession>A0A9D4Z5L7</accession>
<keyword evidence="7" id="KW-1185">Reference proteome</keyword>
<organism evidence="6 7">
    <name type="scientific">Adiantum capillus-veneris</name>
    <name type="common">Maidenhair fern</name>
    <dbReference type="NCBI Taxonomy" id="13818"/>
    <lineage>
        <taxon>Eukaryota</taxon>
        <taxon>Viridiplantae</taxon>
        <taxon>Streptophyta</taxon>
        <taxon>Embryophyta</taxon>
        <taxon>Tracheophyta</taxon>
        <taxon>Polypodiopsida</taxon>
        <taxon>Polypodiidae</taxon>
        <taxon>Polypodiales</taxon>
        <taxon>Pteridineae</taxon>
        <taxon>Pteridaceae</taxon>
        <taxon>Vittarioideae</taxon>
        <taxon>Adiantum</taxon>
    </lineage>
</organism>
<dbReference type="CDD" id="cd06060">
    <property type="entry name" value="misato"/>
    <property type="match status" value="1"/>
</dbReference>
<dbReference type="Proteomes" id="UP000886520">
    <property type="component" value="Chromosome 21"/>
</dbReference>
<evidence type="ECO:0000259" key="4">
    <source>
        <dbReference type="Pfam" id="PF10644"/>
    </source>
</evidence>
<dbReference type="SUPFAM" id="SSF52490">
    <property type="entry name" value="Tubulin nucleotide-binding domain-like"/>
    <property type="match status" value="1"/>
</dbReference>
<evidence type="ECO:0000313" key="7">
    <source>
        <dbReference type="Proteomes" id="UP000886520"/>
    </source>
</evidence>
<dbReference type="InterPro" id="IPR036525">
    <property type="entry name" value="Tubulin/FtsZ_GTPase_sf"/>
</dbReference>
<gene>
    <name evidence="6" type="ORF">GOP47_0021840</name>
</gene>
<dbReference type="PANTHER" id="PTHR13391">
    <property type="entry name" value="MITOCHONDRIAL DISTRIBUTION REGULATOR MISATO"/>
    <property type="match status" value="1"/>
</dbReference>
<evidence type="ECO:0000256" key="2">
    <source>
        <dbReference type="ARBA" id="ARBA00008507"/>
    </source>
</evidence>
<proteinExistence type="inferred from homology"/>
<feature type="domain" description="Misato Segment II tubulin-like" evidence="4">
    <location>
        <begin position="2"/>
        <end position="123"/>
    </location>
</feature>
<evidence type="ECO:0000256" key="3">
    <source>
        <dbReference type="ARBA" id="ARBA00023128"/>
    </source>
</evidence>
<dbReference type="InterPro" id="IPR019605">
    <property type="entry name" value="Misato_II_tubulin-like"/>
</dbReference>
<sequence length="553" mass="60609">MKEIISIQVGGYANFVGSHFWNLQDELLGLQNDDERNSCFSNCGVNFDVLYRTGETRQGLPTYTPRLLAIDARGSLGTVKATGSLYEQPVSLDAASVRSWEGKVSIHVSEPHIKNEFLQSLEQEDLEWNVQEQGNVSGSSTVKSGSRESRDEHKILQHLVDTVQFWTDYSKVQFHPLSLFQLEGVWHEATPFDNYGSGKGIFSGFTEEEALDRLRFFVEEADHMQGLQMLVDDSNGFATVASEFLEAVNDEYGKSPVFLFMVRPPSSLGKPMSVYEATVRDFHDAISFSALNRSSSHVVPLGLSSFAEMSRYLHVVDGKNFHTGAVYAAAISCMSLPLRMNVSEGRVIASQKVYGGMDMRSLVQVLSGPMGRQVSTSELAMPAPTIPGTDKLEALESSRFRSLLQGVIKTEDQAASEAVVVQGASSLDASVPASLQDVVNFFGRKDKLFYHLSASVCPLAVPLPFPSLLSSSGGRSSDVTSMSIATKLSTSVSVLPYIEKRLLSLRQPRGSLGRQILEGWGLQKDDVQEFCESISNVVGAYRNIMAESASDSE</sequence>
<protein>
    <submittedName>
        <fullName evidence="6">Uncharacterized protein</fullName>
    </submittedName>
</protein>
<dbReference type="AlphaFoldDB" id="A0A9D4Z5L7"/>
<dbReference type="OrthoDB" id="271881at2759"/>
<comment type="similarity">
    <text evidence="2">Belongs to the misato family.</text>
</comment>
<dbReference type="EMBL" id="JABFUD020000021">
    <property type="protein sequence ID" value="KAI5063293.1"/>
    <property type="molecule type" value="Genomic_DNA"/>
</dbReference>
<keyword evidence="3" id="KW-0496">Mitochondrion</keyword>
<feature type="domain" description="DML1/Misato tubulin" evidence="5">
    <location>
        <begin position="160"/>
        <end position="339"/>
    </location>
</feature>
<reference evidence="6" key="1">
    <citation type="submission" date="2021-01" db="EMBL/GenBank/DDBJ databases">
        <title>Adiantum capillus-veneris genome.</title>
        <authorList>
            <person name="Fang Y."/>
            <person name="Liao Q."/>
        </authorList>
    </citation>
    <scope>NUCLEOTIDE SEQUENCE</scope>
    <source>
        <strain evidence="6">H3</strain>
        <tissue evidence="6">Leaf</tissue>
    </source>
</reference>
<dbReference type="Pfam" id="PF10644">
    <property type="entry name" value="Misat_Tub_SegII"/>
    <property type="match status" value="1"/>
</dbReference>
<dbReference type="GO" id="GO:0005739">
    <property type="term" value="C:mitochondrion"/>
    <property type="evidence" value="ECO:0007669"/>
    <property type="project" value="UniProtKB-SubCell"/>
</dbReference>
<comment type="subcellular location">
    <subcellularLocation>
        <location evidence="1">Mitochondrion</location>
    </subcellularLocation>
</comment>
<name>A0A9D4Z5L7_ADICA</name>
<dbReference type="Pfam" id="PF14881">
    <property type="entry name" value="Tubulin_3"/>
    <property type="match status" value="1"/>
</dbReference>
<dbReference type="InterPro" id="IPR029209">
    <property type="entry name" value="DML1/Misato_tubulin"/>
</dbReference>
<dbReference type="Gene3D" id="3.40.50.1440">
    <property type="entry name" value="Tubulin/FtsZ, GTPase domain"/>
    <property type="match status" value="1"/>
</dbReference>
<dbReference type="GO" id="GO:0007005">
    <property type="term" value="P:mitochondrion organization"/>
    <property type="evidence" value="ECO:0007669"/>
    <property type="project" value="InterPro"/>
</dbReference>
<evidence type="ECO:0000313" key="6">
    <source>
        <dbReference type="EMBL" id="KAI5063293.1"/>
    </source>
</evidence>
<evidence type="ECO:0000259" key="5">
    <source>
        <dbReference type="Pfam" id="PF14881"/>
    </source>
</evidence>
<dbReference type="InterPro" id="IPR049942">
    <property type="entry name" value="DML1/Misato"/>
</dbReference>
<evidence type="ECO:0000256" key="1">
    <source>
        <dbReference type="ARBA" id="ARBA00004173"/>
    </source>
</evidence>
<dbReference type="PANTHER" id="PTHR13391:SF0">
    <property type="entry name" value="PROTEIN MISATO HOMOLOG 1"/>
    <property type="match status" value="1"/>
</dbReference>